<dbReference type="EMBL" id="BSOH01000005">
    <property type="protein sequence ID" value="GLR16476.1"/>
    <property type="molecule type" value="Genomic_DNA"/>
</dbReference>
<keyword evidence="3" id="KW-1185">Reference proteome</keyword>
<keyword evidence="1" id="KW-0472">Membrane</keyword>
<dbReference type="PANTHER" id="PTHR37422">
    <property type="entry name" value="TEICHURONIC ACID BIOSYNTHESIS PROTEIN TUAE"/>
    <property type="match status" value="1"/>
</dbReference>
<proteinExistence type="predicted"/>
<dbReference type="PANTHER" id="PTHR37422:SF13">
    <property type="entry name" value="LIPOPOLYSACCHARIDE BIOSYNTHESIS PROTEIN PA4999-RELATED"/>
    <property type="match status" value="1"/>
</dbReference>
<dbReference type="AlphaFoldDB" id="A0AA37SPL3"/>
<keyword evidence="1" id="KW-0812">Transmembrane</keyword>
<name>A0AA37SPL3_9BACT</name>
<dbReference type="Proteomes" id="UP001156666">
    <property type="component" value="Unassembled WGS sequence"/>
</dbReference>
<feature type="transmembrane region" description="Helical" evidence="1">
    <location>
        <begin position="57"/>
        <end position="76"/>
    </location>
</feature>
<accession>A0AA37SPL3</accession>
<reference evidence="2" key="2">
    <citation type="submission" date="2023-01" db="EMBL/GenBank/DDBJ databases">
        <title>Draft genome sequence of Portibacter lacus strain NBRC 108769.</title>
        <authorList>
            <person name="Sun Q."/>
            <person name="Mori K."/>
        </authorList>
    </citation>
    <scope>NUCLEOTIDE SEQUENCE</scope>
    <source>
        <strain evidence="2">NBRC 108769</strain>
    </source>
</reference>
<gene>
    <name evidence="2" type="ORF">GCM10007940_10910</name>
</gene>
<feature type="transmembrane region" description="Helical" evidence="1">
    <location>
        <begin position="88"/>
        <end position="104"/>
    </location>
</feature>
<evidence type="ECO:0000313" key="2">
    <source>
        <dbReference type="EMBL" id="GLR16476.1"/>
    </source>
</evidence>
<sequence length="329" mass="38098">MIQEKPILGHGVNHFEKEYMNQQASFLKTNQNKNYYMLAGENNYAFNELLRVLQEQGIIGLLLFLLIFLLIILSKSQHQGSKSINETLISKGIIITVFTFGLFSYPWEVIEIKSIAIACVAIIASYSKTHIDSSSKFHTFLSAIPVIVLFAFSILRTVDNYPSFVKWNNNLASIKPPVTQNDIKKLNNIYPELENNSYFLAFYGQILSEAKMFSEALIYLSRSNLIDPAYYKEVALGKIYQNMGQKSSAEEHWMKASEMIPSKFEAPYLILQMYYLNHNYEMVEKLASELLQKEIKVYSVEVYEMIEDIKDMRLDAKNQKNQQYLDYPK</sequence>
<evidence type="ECO:0000313" key="3">
    <source>
        <dbReference type="Proteomes" id="UP001156666"/>
    </source>
</evidence>
<dbReference type="InterPro" id="IPR051533">
    <property type="entry name" value="WaaL-like"/>
</dbReference>
<feature type="transmembrane region" description="Helical" evidence="1">
    <location>
        <begin position="139"/>
        <end position="158"/>
    </location>
</feature>
<organism evidence="2 3">
    <name type="scientific">Portibacter lacus</name>
    <dbReference type="NCBI Taxonomy" id="1099794"/>
    <lineage>
        <taxon>Bacteria</taxon>
        <taxon>Pseudomonadati</taxon>
        <taxon>Bacteroidota</taxon>
        <taxon>Saprospiria</taxon>
        <taxon>Saprospirales</taxon>
        <taxon>Haliscomenobacteraceae</taxon>
        <taxon>Portibacter</taxon>
    </lineage>
</organism>
<protein>
    <recommendedName>
        <fullName evidence="4">Tetratricopeptide repeat protein</fullName>
    </recommendedName>
</protein>
<evidence type="ECO:0000256" key="1">
    <source>
        <dbReference type="SAM" id="Phobius"/>
    </source>
</evidence>
<evidence type="ECO:0008006" key="4">
    <source>
        <dbReference type="Google" id="ProtNLM"/>
    </source>
</evidence>
<reference evidence="2" key="1">
    <citation type="journal article" date="2014" name="Int. J. Syst. Evol. Microbiol.">
        <title>Complete genome sequence of Corynebacterium casei LMG S-19264T (=DSM 44701T), isolated from a smear-ripened cheese.</title>
        <authorList>
            <consortium name="US DOE Joint Genome Institute (JGI-PGF)"/>
            <person name="Walter F."/>
            <person name="Albersmeier A."/>
            <person name="Kalinowski J."/>
            <person name="Ruckert C."/>
        </authorList>
    </citation>
    <scope>NUCLEOTIDE SEQUENCE</scope>
    <source>
        <strain evidence="2">NBRC 108769</strain>
    </source>
</reference>
<dbReference type="SUPFAM" id="SSF48452">
    <property type="entry name" value="TPR-like"/>
    <property type="match status" value="1"/>
</dbReference>
<keyword evidence="1" id="KW-1133">Transmembrane helix</keyword>
<dbReference type="Gene3D" id="1.25.40.10">
    <property type="entry name" value="Tetratricopeptide repeat domain"/>
    <property type="match status" value="1"/>
</dbReference>
<dbReference type="InterPro" id="IPR011990">
    <property type="entry name" value="TPR-like_helical_dom_sf"/>
</dbReference>
<comment type="caution">
    <text evidence="2">The sequence shown here is derived from an EMBL/GenBank/DDBJ whole genome shotgun (WGS) entry which is preliminary data.</text>
</comment>